<feature type="signal peptide" evidence="1">
    <location>
        <begin position="1"/>
        <end position="31"/>
    </location>
</feature>
<evidence type="ECO:0000259" key="2">
    <source>
        <dbReference type="Pfam" id="PF04092"/>
    </source>
</evidence>
<reference evidence="4" key="4">
    <citation type="journal article" date="2015" name="PLoS ONE">
        <title>Comprehensive Evaluation of Toxoplasma gondii VEG and Neospora caninum LIV Genomes with Tachyzoite Stage Transcriptome and Proteome Defines Novel Transcript Features.</title>
        <authorList>
            <person name="Ramaprasad A."/>
            <person name="Mourier T."/>
            <person name="Naeem R."/>
            <person name="Malas T.B."/>
            <person name="Moussa E."/>
            <person name="Panigrahi A."/>
            <person name="Vermont S.J."/>
            <person name="Otto T.D."/>
            <person name="Wastling J."/>
            <person name="Pain A."/>
        </authorList>
    </citation>
    <scope>NUCLEOTIDE SEQUENCE</scope>
    <source>
        <strain evidence="4">Liverpool</strain>
    </source>
</reference>
<reference evidence="3" key="2">
    <citation type="submission" date="2011-03" db="EMBL/GenBank/DDBJ databases">
        <title>Comparative genomics and transcriptomics of Neospora caninum and Toxoplasma gondii.</title>
        <authorList>
            <person name="Reid A.J."/>
            <person name="Sohal A."/>
            <person name="Harris D."/>
            <person name="Quail M."/>
            <person name="Sanders M."/>
            <person name="Berriman M."/>
            <person name="Wastling J.M."/>
            <person name="Pain A."/>
        </authorList>
    </citation>
    <scope>NUCLEOTIDE SEQUENCE</scope>
    <source>
        <strain evidence="3">Liverpool</strain>
    </source>
</reference>
<feature type="domain" description="SRS" evidence="2">
    <location>
        <begin position="44"/>
        <end position="170"/>
    </location>
</feature>
<feature type="chain" id="PRO_5007655308" evidence="1">
    <location>
        <begin position="32"/>
        <end position="346"/>
    </location>
</feature>
<dbReference type="Gene3D" id="2.60.40.1320">
    <property type="entry name" value="SRS domain"/>
    <property type="match status" value="2"/>
</dbReference>
<evidence type="ECO:0000256" key="1">
    <source>
        <dbReference type="SAM" id="SignalP"/>
    </source>
</evidence>
<gene>
    <name evidence="4" type="ORF">BN1204_052630</name>
    <name evidence="3" type="ORF">NCLIV_052630</name>
</gene>
<reference evidence="3" key="1">
    <citation type="submission" date="2011-02" db="EMBL/GenBank/DDBJ databases">
        <authorList>
            <person name="Aslett M."/>
        </authorList>
    </citation>
    <scope>NUCLEOTIDE SEQUENCE</scope>
    <source>
        <strain evidence="3">Liverpool</strain>
    </source>
</reference>
<dbReference type="InterPro" id="IPR007226">
    <property type="entry name" value="SRS_dom"/>
</dbReference>
<dbReference type="PROSITE" id="PS51257">
    <property type="entry name" value="PROKAR_LIPOPROTEIN"/>
    <property type="match status" value="1"/>
</dbReference>
<name>F0VL85_NEOCL</name>
<dbReference type="GeneID" id="13446541"/>
<dbReference type="RefSeq" id="XP_003884865.1">
    <property type="nucleotide sequence ID" value="XM_003884816.1"/>
</dbReference>
<organism evidence="3 5">
    <name type="scientific">Neospora caninum (strain Liverpool)</name>
    <dbReference type="NCBI Taxonomy" id="572307"/>
    <lineage>
        <taxon>Eukaryota</taxon>
        <taxon>Sar</taxon>
        <taxon>Alveolata</taxon>
        <taxon>Apicomplexa</taxon>
        <taxon>Conoidasida</taxon>
        <taxon>Coccidia</taxon>
        <taxon>Eucoccidiorida</taxon>
        <taxon>Eimeriorina</taxon>
        <taxon>Sarcocystidae</taxon>
        <taxon>Neospora</taxon>
    </lineage>
</organism>
<keyword evidence="5" id="KW-1185">Reference proteome</keyword>
<dbReference type="EMBL" id="LN714485">
    <property type="protein sequence ID" value="CEL69556.1"/>
    <property type="molecule type" value="Genomic_DNA"/>
</dbReference>
<reference evidence="5" key="3">
    <citation type="journal article" date="2012" name="PLoS Pathog.">
        <title>Comparative genomics of the apicomplexan parasites Toxoplasma gondii and Neospora caninum: Coccidia differing in host range and transmission strategy.</title>
        <authorList>
            <person name="Reid A.J."/>
            <person name="Vermont S.J."/>
            <person name="Cotton J.A."/>
            <person name="Harris D."/>
            <person name="Hill-Cawthorne G.A."/>
            <person name="Konen-Waisman S."/>
            <person name="Latham S.M."/>
            <person name="Mourier T."/>
            <person name="Norton R."/>
            <person name="Quail M.A."/>
            <person name="Sanders M."/>
            <person name="Shanmugam D."/>
            <person name="Sohal A."/>
            <person name="Wasmuth J.D."/>
            <person name="Brunk B."/>
            <person name="Grigg M.E."/>
            <person name="Howard J.C."/>
            <person name="Parkinson J."/>
            <person name="Roos D.S."/>
            <person name="Trees A.J."/>
            <person name="Berriman M."/>
            <person name="Pain A."/>
            <person name="Wastling J.M."/>
        </authorList>
    </citation>
    <scope>NUCLEOTIDE SEQUENCE [LARGE SCALE GENOMIC DNA]</scope>
    <source>
        <strain evidence="5">Liverpool</strain>
    </source>
</reference>
<dbReference type="EMBL" id="FR823391">
    <property type="protein sequence ID" value="CBZ54837.1"/>
    <property type="molecule type" value="Genomic_DNA"/>
</dbReference>
<proteinExistence type="predicted"/>
<dbReference type="Proteomes" id="UP000007494">
    <property type="component" value="Chromosome X"/>
</dbReference>
<accession>F0VL85</accession>
<keyword evidence="1" id="KW-0732">Signal</keyword>
<evidence type="ECO:0000313" key="5">
    <source>
        <dbReference type="Proteomes" id="UP000007494"/>
    </source>
</evidence>
<feature type="domain" description="SRS" evidence="2">
    <location>
        <begin position="206"/>
        <end position="314"/>
    </location>
</feature>
<evidence type="ECO:0000313" key="3">
    <source>
        <dbReference type="EMBL" id="CBZ54837.1"/>
    </source>
</evidence>
<dbReference type="InParanoid" id="F0VL85"/>
<dbReference type="SUPFAM" id="SSF74877">
    <property type="entry name" value="Major surface antigen p30, SAG1"/>
    <property type="match status" value="2"/>
</dbReference>
<dbReference type="Pfam" id="PF04092">
    <property type="entry name" value="SAG"/>
    <property type="match status" value="2"/>
</dbReference>
<dbReference type="AlphaFoldDB" id="F0VL85"/>
<dbReference type="InterPro" id="IPR036755">
    <property type="entry name" value="SRS_dom_sf"/>
</dbReference>
<sequence>MSRDWSLVNAFCLAFAMFLACILLDPSLSYASPVLPPSSKEPQTCDTGGSSGVTLAAQLELSLSSEEASVSFKCSSSEKTTLEPQSDQAYTTEQCASPEALSTLFPGSGARLMEQGAAHMKTYTLTVPITARKETKKLCYKCALETAEELNQFNANPQNQGNVCMVKITVNQVEQQEPDTEHTEPNNEQQTDAIQCATPGGTRQASISSESPLSFKCGAGMSLHPTNLTDVFDDQDGKCAAEVGLQTLVDATLTKAETDPPQNEQPVYQLAVKTAPSGDTALCYKCVTTSSNLETKTNTDEASAAKECLLKISVKGSATSACSSAWGVAQTAAAFFVAAHTQLGLF</sequence>
<dbReference type="VEuPathDB" id="ToxoDB:NCLIV_052630"/>
<evidence type="ECO:0000313" key="4">
    <source>
        <dbReference type="EMBL" id="CEL69556.1"/>
    </source>
</evidence>
<dbReference type="GO" id="GO:0016020">
    <property type="term" value="C:membrane"/>
    <property type="evidence" value="ECO:0007669"/>
    <property type="project" value="InterPro"/>
</dbReference>
<protein>
    <submittedName>
        <fullName evidence="3">SRS domain-containing protein</fullName>
    </submittedName>
</protein>